<dbReference type="GO" id="GO:0004601">
    <property type="term" value="F:peroxidase activity"/>
    <property type="evidence" value="ECO:0007669"/>
    <property type="project" value="UniProtKB-KW"/>
</dbReference>
<protein>
    <recommendedName>
        <fullName evidence="3">linoleate 8R-lipoxygenase</fullName>
        <ecNumber evidence="3">1.13.11.60</ecNumber>
    </recommendedName>
</protein>
<evidence type="ECO:0000256" key="1">
    <source>
        <dbReference type="ARBA" id="ARBA00000699"/>
    </source>
</evidence>
<dbReference type="SUPFAM" id="SSF48113">
    <property type="entry name" value="Heme-dependent peroxidases"/>
    <property type="match status" value="1"/>
</dbReference>
<feature type="binding site" description="axial binding residue" evidence="10">
    <location>
        <position position="396"/>
    </location>
    <ligand>
        <name>heme b</name>
        <dbReference type="ChEBI" id="CHEBI:60344"/>
    </ligand>
    <ligandPart>
        <name>Fe</name>
        <dbReference type="ChEBI" id="CHEBI:18248"/>
    </ligandPart>
</feature>
<evidence type="ECO:0000313" key="12">
    <source>
        <dbReference type="Proteomes" id="UP000799439"/>
    </source>
</evidence>
<proteinExistence type="predicted"/>
<organism evidence="11 12">
    <name type="scientific">Myriangium duriaei CBS 260.36</name>
    <dbReference type="NCBI Taxonomy" id="1168546"/>
    <lineage>
        <taxon>Eukaryota</taxon>
        <taxon>Fungi</taxon>
        <taxon>Dikarya</taxon>
        <taxon>Ascomycota</taxon>
        <taxon>Pezizomycotina</taxon>
        <taxon>Dothideomycetes</taxon>
        <taxon>Dothideomycetidae</taxon>
        <taxon>Myriangiales</taxon>
        <taxon>Myriangiaceae</taxon>
        <taxon>Myriangium</taxon>
    </lineage>
</organism>
<dbReference type="PANTHER" id="PTHR11903:SF13">
    <property type="entry name" value="LINOLEATE 10R-LIPOXYGENASE"/>
    <property type="match status" value="1"/>
</dbReference>
<keyword evidence="10" id="KW-0349">Heme</keyword>
<dbReference type="Pfam" id="PF03098">
    <property type="entry name" value="An_peroxidase"/>
    <property type="match status" value="1"/>
</dbReference>
<dbReference type="GO" id="GO:0020037">
    <property type="term" value="F:heme binding"/>
    <property type="evidence" value="ECO:0007669"/>
    <property type="project" value="InterPro"/>
</dbReference>
<dbReference type="EC" id="1.13.11.60" evidence="3"/>
<keyword evidence="12" id="KW-1185">Reference proteome</keyword>
<evidence type="ECO:0000256" key="9">
    <source>
        <dbReference type="ARBA" id="ARBA00023235"/>
    </source>
</evidence>
<keyword evidence="8 10" id="KW-0408">Iron</keyword>
<dbReference type="InterPro" id="IPR050783">
    <property type="entry name" value="Oxylipin_biosynth_metab"/>
</dbReference>
<dbReference type="GO" id="GO:0006979">
    <property type="term" value="P:response to oxidative stress"/>
    <property type="evidence" value="ECO:0007669"/>
    <property type="project" value="InterPro"/>
</dbReference>
<dbReference type="PANTHER" id="PTHR11903">
    <property type="entry name" value="PROSTAGLANDIN G/H SYNTHASE"/>
    <property type="match status" value="1"/>
</dbReference>
<keyword evidence="4 11" id="KW-0575">Peroxidase</keyword>
<keyword evidence="6" id="KW-0223">Dioxygenase</keyword>
<dbReference type="InterPro" id="IPR036396">
    <property type="entry name" value="Cyt_P450_sf"/>
</dbReference>
<dbReference type="OrthoDB" id="823504at2759"/>
<keyword evidence="7" id="KW-0560">Oxidoreductase</keyword>
<evidence type="ECO:0000256" key="4">
    <source>
        <dbReference type="ARBA" id="ARBA00022559"/>
    </source>
</evidence>
<comment type="catalytic activity">
    <reaction evidence="1">
        <text>(9Z,12Z)-octadecadienoate + O2 = (8R,9Z,12Z)-8-hydroperoxyoctadeca-9,12-dienoate</text>
        <dbReference type="Rhea" id="RHEA:25395"/>
        <dbReference type="ChEBI" id="CHEBI:15379"/>
        <dbReference type="ChEBI" id="CHEBI:30245"/>
        <dbReference type="ChEBI" id="CHEBI:58659"/>
        <dbReference type="EC" id="1.13.11.60"/>
    </reaction>
</comment>
<dbReference type="GO" id="GO:0004497">
    <property type="term" value="F:monooxygenase activity"/>
    <property type="evidence" value="ECO:0007669"/>
    <property type="project" value="InterPro"/>
</dbReference>
<dbReference type="AlphaFoldDB" id="A0A9P4IXI1"/>
<evidence type="ECO:0000256" key="5">
    <source>
        <dbReference type="ARBA" id="ARBA00022723"/>
    </source>
</evidence>
<dbReference type="Proteomes" id="UP000799439">
    <property type="component" value="Unassembled WGS sequence"/>
</dbReference>
<dbReference type="GO" id="GO:0005506">
    <property type="term" value="F:iron ion binding"/>
    <property type="evidence" value="ECO:0007669"/>
    <property type="project" value="InterPro"/>
</dbReference>
<dbReference type="PROSITE" id="PS50292">
    <property type="entry name" value="PEROXIDASE_3"/>
    <property type="match status" value="1"/>
</dbReference>
<dbReference type="InterPro" id="IPR010255">
    <property type="entry name" value="Haem_peroxidase_sf"/>
</dbReference>
<evidence type="ECO:0000256" key="10">
    <source>
        <dbReference type="PIRSR" id="PIRSR619791-2"/>
    </source>
</evidence>
<dbReference type="CDD" id="cd20612">
    <property type="entry name" value="CYP_LDS-like_C"/>
    <property type="match status" value="1"/>
</dbReference>
<evidence type="ECO:0000313" key="11">
    <source>
        <dbReference type="EMBL" id="KAF2150654.1"/>
    </source>
</evidence>
<dbReference type="InterPro" id="IPR037120">
    <property type="entry name" value="Haem_peroxidase_sf_animal"/>
</dbReference>
<dbReference type="PRINTS" id="PR00457">
    <property type="entry name" value="ANPEROXIDASE"/>
</dbReference>
<dbReference type="Pfam" id="PF00067">
    <property type="entry name" value="p450"/>
    <property type="match status" value="1"/>
</dbReference>
<comment type="subunit">
    <text evidence="2">Homotetramer.</text>
</comment>
<dbReference type="Gene3D" id="1.10.630.10">
    <property type="entry name" value="Cytochrome P450"/>
    <property type="match status" value="1"/>
</dbReference>
<dbReference type="Gene3D" id="1.10.640.10">
    <property type="entry name" value="Haem peroxidase domain superfamily, animal type"/>
    <property type="match status" value="1"/>
</dbReference>
<keyword evidence="5 10" id="KW-0479">Metal-binding</keyword>
<dbReference type="InterPro" id="IPR001128">
    <property type="entry name" value="Cyt_P450"/>
</dbReference>
<gene>
    <name evidence="11" type="ORF">K461DRAFT_228818</name>
</gene>
<dbReference type="SUPFAM" id="SSF48264">
    <property type="entry name" value="Cytochrome P450"/>
    <property type="match status" value="1"/>
</dbReference>
<comment type="caution">
    <text evidence="11">The sequence shown here is derived from an EMBL/GenBank/DDBJ whole genome shotgun (WGS) entry which is preliminary data.</text>
</comment>
<dbReference type="InterPro" id="IPR019791">
    <property type="entry name" value="Haem_peroxidase_animal"/>
</dbReference>
<evidence type="ECO:0000256" key="3">
    <source>
        <dbReference type="ARBA" id="ARBA00013239"/>
    </source>
</evidence>
<accession>A0A9P4IXI1</accession>
<sequence>MLEDVDHTKLAAAGATAGAALVGLVYNWTANSVPKRVQEEKYQGSESYADPPKVQTGLLDDLKAMGGLKKIAANVQTLLELAKNKGKPDDDKKMLMERIIALTASLPETSKTRAKLTDTIIDGLWDSLQHPPLSYMGNKFQYRQPDGSYNNVLTPDLGKAGTPYAKSCRTEKKMHAVKPDPGLLFDLLMSREEGTFKENPAGISSMLFYHATIIIHDIFRTNRADANISDTSSYLDLAPLYGSSLEEQMKVRTKSRGFLKPDTFSEKRLLAQPPGVNVMLVMYNRFHNYCADILYKINEGNKFPAPDDSFTEEERTAHEKKLDEDLFQTARLVTGGLYINICLHDYLRGLTNAHHSDTTWTLDPRIAIDKHFDGNGVPRGVGNQVSAEFNLLYRFHSVISKRDEKWLNDFLKEAVFKDNTKPLEQLTPIELITGLYKYESTIPTEPSEREFAHLKRNEKGFFNDEELVKILKDSIEDPAGLFGARMVPKALRVVEILGILQARKWQLASLNEFRDFFGLKRHETMEDINPDPKIADILRSLYDHPDMVELYPGLFLEEGKPAMNPGCGGCPPYTVGRAVFSDAVTLVRSDRFYTLDYTAATLTNWGIAEVAQDYKTLGGSMMYKLIQRALPGWFPYNSLHVMQPFFTKKANKQIATEIGTINQYTDKDPAKPVVPTILTRHAQITKVLTDQNAFGVPWLPALNDLFPGKKDYGAYMLSGDAQANTQQRNLVGDLMYGPPGFKELLSAFVVESAEGYLNAERFRVGGNKINDPTEQIDIIRDIAIPVNTHMLASLFNLDLKSNDNPLGTLSIAELYKHLLNVRIWGFNNNDPGMAWRRRAWATEGAVVLTKTTKEVIDAIGNNGNRWGLFGWLLGWKTRAHQAKEGSLGWYGRQIAKELMAAGKSPSETADIMWLTALAGVGVPVGVFTEVMKLFLDKGNESIWKEVQGFASQKSIQADQKLREYVLEAQRLTSTQRNLRICKKPVTVDGQDFKPGQPVVCLMGNAGKDKTVVEDPDTFKPGRPRNAYIHFGYGPHECLGREVALTYIINMVKVCAKLKNLRRAPGPMGLCKYITVGTERCYLNDSWSYLTFDPTTWKLHFDGEGQGVHYSQHAGAYSPEYDLDAIKRQIYKLHKANDGKIGKDGALIERQSSSSSVDVVTVEKGYSSHSLDTYEAVHSEVSRFESTNFVTTSTSGMLR</sequence>
<evidence type="ECO:0000256" key="8">
    <source>
        <dbReference type="ARBA" id="ARBA00023004"/>
    </source>
</evidence>
<keyword evidence="9" id="KW-0413">Isomerase</keyword>
<name>A0A9P4IXI1_9PEZI</name>
<evidence type="ECO:0000256" key="2">
    <source>
        <dbReference type="ARBA" id="ARBA00011881"/>
    </source>
</evidence>
<evidence type="ECO:0000256" key="7">
    <source>
        <dbReference type="ARBA" id="ARBA00023002"/>
    </source>
</evidence>
<reference evidence="11" key="1">
    <citation type="journal article" date="2020" name="Stud. Mycol.">
        <title>101 Dothideomycetes genomes: a test case for predicting lifestyles and emergence of pathogens.</title>
        <authorList>
            <person name="Haridas S."/>
            <person name="Albert R."/>
            <person name="Binder M."/>
            <person name="Bloem J."/>
            <person name="Labutti K."/>
            <person name="Salamov A."/>
            <person name="Andreopoulos B."/>
            <person name="Baker S."/>
            <person name="Barry K."/>
            <person name="Bills G."/>
            <person name="Bluhm B."/>
            <person name="Cannon C."/>
            <person name="Castanera R."/>
            <person name="Culley D."/>
            <person name="Daum C."/>
            <person name="Ezra D."/>
            <person name="Gonzalez J."/>
            <person name="Henrissat B."/>
            <person name="Kuo A."/>
            <person name="Liang C."/>
            <person name="Lipzen A."/>
            <person name="Lutzoni F."/>
            <person name="Magnuson J."/>
            <person name="Mondo S."/>
            <person name="Nolan M."/>
            <person name="Ohm R."/>
            <person name="Pangilinan J."/>
            <person name="Park H.-J."/>
            <person name="Ramirez L."/>
            <person name="Alfaro M."/>
            <person name="Sun H."/>
            <person name="Tritt A."/>
            <person name="Yoshinaga Y."/>
            <person name="Zwiers L.-H."/>
            <person name="Turgeon B."/>
            <person name="Goodwin S."/>
            <person name="Spatafora J."/>
            <person name="Crous P."/>
            <person name="Grigoriev I."/>
        </authorList>
    </citation>
    <scope>NUCLEOTIDE SEQUENCE</scope>
    <source>
        <strain evidence="11">CBS 260.36</strain>
    </source>
</reference>
<dbReference type="InterPro" id="IPR034812">
    <property type="entry name" value="Ppo-like_N"/>
</dbReference>
<dbReference type="GO" id="GO:0052878">
    <property type="term" value="F:linoleate 8R-lipoxygenase activity"/>
    <property type="evidence" value="ECO:0007669"/>
    <property type="project" value="UniProtKB-EC"/>
</dbReference>
<dbReference type="EMBL" id="ML996089">
    <property type="protein sequence ID" value="KAF2150654.1"/>
    <property type="molecule type" value="Genomic_DNA"/>
</dbReference>
<dbReference type="GO" id="GO:0016853">
    <property type="term" value="F:isomerase activity"/>
    <property type="evidence" value="ECO:0007669"/>
    <property type="project" value="UniProtKB-KW"/>
</dbReference>
<dbReference type="InterPro" id="IPR017972">
    <property type="entry name" value="Cyt_P450_CS"/>
</dbReference>
<dbReference type="GO" id="GO:0006631">
    <property type="term" value="P:fatty acid metabolic process"/>
    <property type="evidence" value="ECO:0007669"/>
    <property type="project" value="UniProtKB-ARBA"/>
</dbReference>
<dbReference type="PROSITE" id="PS00086">
    <property type="entry name" value="CYTOCHROME_P450"/>
    <property type="match status" value="1"/>
</dbReference>
<dbReference type="CDD" id="cd09817">
    <property type="entry name" value="linoleate_diol_synthase_like"/>
    <property type="match status" value="1"/>
</dbReference>
<evidence type="ECO:0000256" key="6">
    <source>
        <dbReference type="ARBA" id="ARBA00022964"/>
    </source>
</evidence>
<dbReference type="GO" id="GO:0016705">
    <property type="term" value="F:oxidoreductase activity, acting on paired donors, with incorporation or reduction of molecular oxygen"/>
    <property type="evidence" value="ECO:0007669"/>
    <property type="project" value="InterPro"/>
</dbReference>